<protein>
    <submittedName>
        <fullName evidence="2">Flavodoxin domain</fullName>
    </submittedName>
</protein>
<reference evidence="2 3" key="1">
    <citation type="submission" date="2015-05" db="EMBL/GenBank/DDBJ databases">
        <title>Complete genome sequence of Corynebacterium epidermidicanis DSM 45586, isolated from the skin of a dog suffering from pruritus.</title>
        <authorList>
            <person name="Ruckert C."/>
            <person name="Albersmeier A."/>
            <person name="Winkler A."/>
            <person name="Tauch A."/>
        </authorList>
    </citation>
    <scope>NUCLEOTIDE SEQUENCE [LARGE SCALE GENOMIC DNA]</scope>
    <source>
        <strain evidence="2 3">DSM 45586</strain>
    </source>
</reference>
<evidence type="ECO:0000313" key="2">
    <source>
        <dbReference type="EMBL" id="AKK02751.1"/>
    </source>
</evidence>
<dbReference type="RefSeq" id="WP_047239898.1">
    <property type="nucleotide sequence ID" value="NZ_CP011541.1"/>
</dbReference>
<feature type="domain" description="Flavodoxin" evidence="1">
    <location>
        <begin position="5"/>
        <end position="139"/>
    </location>
</feature>
<keyword evidence="3" id="KW-1185">Reference proteome</keyword>
<sequence>MSVVVAFHSFYGSSKEYAEEFARRHNVSAHPLDDAPEALIADPQSPLVIFAANHAGMNAGAKFFSEHLTELDGRRLALATVGMTLLDDVRASDPMARTLGDAKDAVQRFYLPGRMNYSELSKVHKATMWTMHQMLKAKKTRTANEQAMFDDYDRDVSRMDFAELDAIDQWLADGA</sequence>
<accession>A0A0G3GNG6</accession>
<dbReference type="InterPro" id="IPR026816">
    <property type="entry name" value="Flavodoxin_dom"/>
</dbReference>
<gene>
    <name evidence="2" type="ORF">CEPID_04400</name>
</gene>
<organism evidence="2 3">
    <name type="scientific">Corynebacterium epidermidicanis</name>
    <dbReference type="NCBI Taxonomy" id="1050174"/>
    <lineage>
        <taxon>Bacteria</taxon>
        <taxon>Bacillati</taxon>
        <taxon>Actinomycetota</taxon>
        <taxon>Actinomycetes</taxon>
        <taxon>Mycobacteriales</taxon>
        <taxon>Corynebacteriaceae</taxon>
        <taxon>Corynebacterium</taxon>
    </lineage>
</organism>
<dbReference type="Pfam" id="PF12724">
    <property type="entry name" value="Flavodoxin_5"/>
    <property type="match status" value="1"/>
</dbReference>
<dbReference type="Proteomes" id="UP000035368">
    <property type="component" value="Chromosome"/>
</dbReference>
<evidence type="ECO:0000313" key="3">
    <source>
        <dbReference type="Proteomes" id="UP000035368"/>
    </source>
</evidence>
<dbReference type="STRING" id="1050174.CEPID_04400"/>
<dbReference type="PATRIC" id="fig|1050174.4.peg.891"/>
<dbReference type="SUPFAM" id="SSF52218">
    <property type="entry name" value="Flavoproteins"/>
    <property type="match status" value="1"/>
</dbReference>
<dbReference type="EMBL" id="CP011541">
    <property type="protein sequence ID" value="AKK02751.1"/>
    <property type="molecule type" value="Genomic_DNA"/>
</dbReference>
<evidence type="ECO:0000259" key="1">
    <source>
        <dbReference type="Pfam" id="PF12724"/>
    </source>
</evidence>
<dbReference type="AlphaFoldDB" id="A0A0G3GNG6"/>
<dbReference type="KEGG" id="cei:CEPID_04400"/>
<proteinExistence type="predicted"/>
<dbReference type="InterPro" id="IPR029039">
    <property type="entry name" value="Flavoprotein-like_sf"/>
</dbReference>
<name>A0A0G3GNG6_9CORY</name>